<dbReference type="PANTHER" id="PTHR12683:SF13">
    <property type="entry name" value="CDK-ACTIVATING KINASE ASSEMBLY FACTOR MAT1"/>
    <property type="match status" value="1"/>
</dbReference>
<dbReference type="NCBIfam" id="TIGR00570">
    <property type="entry name" value="cdk7"/>
    <property type="match status" value="1"/>
</dbReference>
<dbReference type="CDD" id="cd16573">
    <property type="entry name" value="RING-HC_TFB3-like"/>
    <property type="match status" value="1"/>
</dbReference>
<evidence type="ECO:0000256" key="4">
    <source>
        <dbReference type="ARBA" id="ARBA00022771"/>
    </source>
</evidence>
<dbReference type="FunFam" id="3.30.40.10:FF:000037">
    <property type="entry name" value="Cdk-activating kinase assembly factor MAT1, centre"/>
    <property type="match status" value="1"/>
</dbReference>
<dbReference type="AlphaFoldDB" id="A0A6A6D106"/>
<dbReference type="InterPro" id="IPR017907">
    <property type="entry name" value="Znf_RING_CS"/>
</dbReference>
<dbReference type="Gene3D" id="3.30.40.10">
    <property type="entry name" value="Zinc/RING finger domain, C3HC4 (zinc finger)"/>
    <property type="match status" value="1"/>
</dbReference>
<feature type="region of interest" description="Disordered" evidence="10">
    <location>
        <begin position="336"/>
        <end position="359"/>
    </location>
</feature>
<dbReference type="SUPFAM" id="SSF57850">
    <property type="entry name" value="RING/U-box"/>
    <property type="match status" value="1"/>
</dbReference>
<dbReference type="GO" id="GO:0008270">
    <property type="term" value="F:zinc ion binding"/>
    <property type="evidence" value="ECO:0007669"/>
    <property type="project" value="UniProtKB-KW"/>
</dbReference>
<keyword evidence="6" id="KW-0539">Nucleus</keyword>
<dbReference type="GO" id="GO:0006289">
    <property type="term" value="P:nucleotide-excision repair"/>
    <property type="evidence" value="ECO:0007669"/>
    <property type="project" value="InterPro"/>
</dbReference>
<dbReference type="Pfam" id="PF06391">
    <property type="entry name" value="MAT1"/>
    <property type="match status" value="1"/>
</dbReference>
<organism evidence="12 13">
    <name type="scientific">Zasmidium cellare ATCC 36951</name>
    <dbReference type="NCBI Taxonomy" id="1080233"/>
    <lineage>
        <taxon>Eukaryota</taxon>
        <taxon>Fungi</taxon>
        <taxon>Dikarya</taxon>
        <taxon>Ascomycota</taxon>
        <taxon>Pezizomycotina</taxon>
        <taxon>Dothideomycetes</taxon>
        <taxon>Dothideomycetidae</taxon>
        <taxon>Mycosphaerellales</taxon>
        <taxon>Mycosphaerellaceae</taxon>
        <taxon>Zasmidium</taxon>
    </lineage>
</organism>
<dbReference type="Pfam" id="PF17121">
    <property type="entry name" value="zf-C3HC4_5"/>
    <property type="match status" value="1"/>
</dbReference>
<dbReference type="EMBL" id="ML993580">
    <property type="protein sequence ID" value="KAF2173041.1"/>
    <property type="molecule type" value="Genomic_DNA"/>
</dbReference>
<evidence type="ECO:0000256" key="7">
    <source>
        <dbReference type="ARBA" id="ARBA00029873"/>
    </source>
</evidence>
<evidence type="ECO:0000256" key="3">
    <source>
        <dbReference type="ARBA" id="ARBA00022723"/>
    </source>
</evidence>
<evidence type="ECO:0000256" key="1">
    <source>
        <dbReference type="ARBA" id="ARBA00004123"/>
    </source>
</evidence>
<dbReference type="OrthoDB" id="5963at2759"/>
<dbReference type="PROSITE" id="PS50089">
    <property type="entry name" value="ZF_RING_2"/>
    <property type="match status" value="1"/>
</dbReference>
<dbReference type="InterPro" id="IPR015877">
    <property type="entry name" value="MAT1_centre"/>
</dbReference>
<dbReference type="Proteomes" id="UP000799537">
    <property type="component" value="Unassembled WGS sequence"/>
</dbReference>
<evidence type="ECO:0000313" key="13">
    <source>
        <dbReference type="Proteomes" id="UP000799537"/>
    </source>
</evidence>
<reference evidence="12" key="1">
    <citation type="journal article" date="2020" name="Stud. Mycol.">
        <title>101 Dothideomycetes genomes: a test case for predicting lifestyles and emergence of pathogens.</title>
        <authorList>
            <person name="Haridas S."/>
            <person name="Albert R."/>
            <person name="Binder M."/>
            <person name="Bloem J."/>
            <person name="Labutti K."/>
            <person name="Salamov A."/>
            <person name="Andreopoulos B."/>
            <person name="Baker S."/>
            <person name="Barry K."/>
            <person name="Bills G."/>
            <person name="Bluhm B."/>
            <person name="Cannon C."/>
            <person name="Castanera R."/>
            <person name="Culley D."/>
            <person name="Daum C."/>
            <person name="Ezra D."/>
            <person name="Gonzalez J."/>
            <person name="Henrissat B."/>
            <person name="Kuo A."/>
            <person name="Liang C."/>
            <person name="Lipzen A."/>
            <person name="Lutzoni F."/>
            <person name="Magnuson J."/>
            <person name="Mondo S."/>
            <person name="Nolan M."/>
            <person name="Ohm R."/>
            <person name="Pangilinan J."/>
            <person name="Park H.-J."/>
            <person name="Ramirez L."/>
            <person name="Alfaro M."/>
            <person name="Sun H."/>
            <person name="Tritt A."/>
            <person name="Yoshinaga Y."/>
            <person name="Zwiers L.-H."/>
            <person name="Turgeon B."/>
            <person name="Goodwin S."/>
            <person name="Spatafora J."/>
            <person name="Crous P."/>
            <person name="Grigoriev I."/>
        </authorList>
    </citation>
    <scope>NUCLEOTIDE SEQUENCE</scope>
    <source>
        <strain evidence="12">ATCC 36951</strain>
    </source>
</reference>
<keyword evidence="5" id="KW-0862">Zinc</keyword>
<proteinExistence type="predicted"/>
<dbReference type="InterPro" id="IPR013083">
    <property type="entry name" value="Znf_RING/FYVE/PHD"/>
</dbReference>
<evidence type="ECO:0000256" key="2">
    <source>
        <dbReference type="ARBA" id="ARBA00022257"/>
    </source>
</evidence>
<sequence>MSRLAHSTHTDPLATEVCPVCKSTKYMNPNLKFLVNPVCYHKMCESCVDRIFSHGPAPCPIKGCSETLRKNRFRRQTFEDIQVEREVDIRKKVAKVFNRREEEFDSLREYNDYLNEVEDITFNLVHKIDIENTERRFQKHEDDWREAIKENASLAQQEQMQYAEQQKAEREKARRRREEARREEIEERREAEATRKDMLRRLENGQDPEEVKKERAAVQLKKRLNKQEAADRQSQLQAADARNGSSSFVIKGLKNKKAKLEPEAPVDPFGGLTFEHRYFALQGDYVWEGLQEAKRDVLISAGGYDIASFTGRALCEAFSGLGVMVADEAVEREKLQEPEGLSTTRAEVAATDVKMEDPF</sequence>
<dbReference type="PANTHER" id="PTHR12683">
    <property type="entry name" value="CDK-ACTIVATING KINASE ASSEMBLY FACTOR MAT1"/>
    <property type="match status" value="1"/>
</dbReference>
<dbReference type="GO" id="GO:0061575">
    <property type="term" value="F:cyclin-dependent protein serine/threonine kinase activator activity"/>
    <property type="evidence" value="ECO:0007669"/>
    <property type="project" value="InterPro"/>
</dbReference>
<dbReference type="InterPro" id="IPR004575">
    <property type="entry name" value="MAT1/Tfb3"/>
</dbReference>
<feature type="compositionally biased region" description="Basic and acidic residues" evidence="10">
    <location>
        <begin position="166"/>
        <end position="192"/>
    </location>
</feature>
<dbReference type="GO" id="GO:0006357">
    <property type="term" value="P:regulation of transcription by RNA polymerase II"/>
    <property type="evidence" value="ECO:0007669"/>
    <property type="project" value="TreeGrafter"/>
</dbReference>
<feature type="domain" description="RING-type" evidence="11">
    <location>
        <begin position="18"/>
        <end position="61"/>
    </location>
</feature>
<comment type="subcellular location">
    <subcellularLocation>
        <location evidence="1">Nucleus</location>
    </subcellularLocation>
</comment>
<name>A0A6A6D106_ZASCE</name>
<gene>
    <name evidence="12" type="ORF">M409DRAFT_62670</name>
</gene>
<keyword evidence="4 9" id="KW-0863">Zinc-finger</keyword>
<dbReference type="PROSITE" id="PS00518">
    <property type="entry name" value="ZF_RING_1"/>
    <property type="match status" value="1"/>
</dbReference>
<evidence type="ECO:0000256" key="9">
    <source>
        <dbReference type="PROSITE-ProRule" id="PRU00175"/>
    </source>
</evidence>
<evidence type="ECO:0000256" key="8">
    <source>
        <dbReference type="ARBA" id="ARBA00033277"/>
    </source>
</evidence>
<accession>A0A6A6D106</accession>
<feature type="compositionally biased region" description="Low complexity" evidence="10">
    <location>
        <begin position="156"/>
        <end position="165"/>
    </location>
</feature>
<evidence type="ECO:0000313" key="12">
    <source>
        <dbReference type="EMBL" id="KAF2173041.1"/>
    </source>
</evidence>
<dbReference type="GO" id="GO:0070985">
    <property type="term" value="C:transcription factor TFIIK complex"/>
    <property type="evidence" value="ECO:0007669"/>
    <property type="project" value="UniProtKB-ARBA"/>
</dbReference>
<keyword evidence="13" id="KW-1185">Reference proteome</keyword>
<dbReference type="RefSeq" id="XP_033673930.1">
    <property type="nucleotide sequence ID" value="XM_033815272.1"/>
</dbReference>
<dbReference type="GeneID" id="54568544"/>
<dbReference type="InterPro" id="IPR001841">
    <property type="entry name" value="Znf_RING"/>
</dbReference>
<evidence type="ECO:0000259" key="11">
    <source>
        <dbReference type="PROSITE" id="PS50089"/>
    </source>
</evidence>
<evidence type="ECO:0000256" key="10">
    <source>
        <dbReference type="SAM" id="MobiDB-lite"/>
    </source>
</evidence>
<evidence type="ECO:0000256" key="5">
    <source>
        <dbReference type="ARBA" id="ARBA00022833"/>
    </source>
</evidence>
<evidence type="ECO:0000256" key="6">
    <source>
        <dbReference type="ARBA" id="ARBA00023242"/>
    </source>
</evidence>
<keyword evidence="3" id="KW-0479">Metal-binding</keyword>
<protein>
    <recommendedName>
        <fullName evidence="2">RNA polymerase II transcription factor B subunit 3</fullName>
    </recommendedName>
    <alternativeName>
        <fullName evidence="8">RNA polymerase II transcription factor B 38 kDa subunit</fullName>
    </alternativeName>
    <alternativeName>
        <fullName evidence="7">RNA polymerase II transcription factor B p38 subunit</fullName>
    </alternativeName>
</protein>
<feature type="region of interest" description="Disordered" evidence="10">
    <location>
        <begin position="156"/>
        <end position="192"/>
    </location>
</feature>